<evidence type="ECO:0000313" key="1">
    <source>
        <dbReference type="EMBL" id="QLH06007.1"/>
    </source>
</evidence>
<dbReference type="KEGG" id="nue:C5F50_02135"/>
<protein>
    <submittedName>
        <fullName evidence="1">Uncharacterized protein</fullName>
    </submittedName>
</protein>
<dbReference type="Proteomes" id="UP000509478">
    <property type="component" value="Chromosome"/>
</dbReference>
<dbReference type="GeneID" id="56066823"/>
<proteinExistence type="predicted"/>
<dbReference type="RefSeq" id="WP_179372070.1">
    <property type="nucleotide sequence ID" value="NZ_CP026995.1"/>
</dbReference>
<dbReference type="AlphaFoldDB" id="A0A7D5M6D1"/>
<accession>A0A7D5M6D1</accession>
<evidence type="ECO:0000313" key="2">
    <source>
        <dbReference type="Proteomes" id="UP000509478"/>
    </source>
</evidence>
<dbReference type="EMBL" id="CP026995">
    <property type="protein sequence ID" value="QLH06007.1"/>
    <property type="molecule type" value="Genomic_DNA"/>
</dbReference>
<sequence>MLKNKKTKQRNDVIDCIVDISKGWILKSHTLFHKKEIENAVLIKIGKKPIHDIKSQIIDKGISYTAGDEYHITSSTVYGKLWLLKNGDELKKHLDSIEVMKFCLKNEEFCKIVNQTTNNLKAQALKLEGNRNHRKNWSKTRIWDNEIHAFF</sequence>
<reference evidence="1 2" key="1">
    <citation type="submission" date="2018-02" db="EMBL/GenBank/DDBJ databases">
        <title>Complete genome of Nitrosopumilus ureaphilus PS0.</title>
        <authorList>
            <person name="Qin W."/>
            <person name="Zheng Y."/>
            <person name="Stahl D.A."/>
        </authorList>
    </citation>
    <scope>NUCLEOTIDE SEQUENCE [LARGE SCALE GENOMIC DNA]</scope>
    <source>
        <strain evidence="1 2">PS0</strain>
    </source>
</reference>
<name>A0A7D5M6D1_9ARCH</name>
<organism evidence="1 2">
    <name type="scientific">Nitrosopumilus ureiphilus</name>
    <dbReference type="NCBI Taxonomy" id="1470067"/>
    <lineage>
        <taxon>Archaea</taxon>
        <taxon>Nitrososphaerota</taxon>
        <taxon>Nitrososphaeria</taxon>
        <taxon>Nitrosopumilales</taxon>
        <taxon>Nitrosopumilaceae</taxon>
        <taxon>Nitrosopumilus</taxon>
    </lineage>
</organism>
<gene>
    <name evidence="1" type="ORF">C5F50_02135</name>
</gene>
<keyword evidence="2" id="KW-1185">Reference proteome</keyword>